<evidence type="ECO:0000313" key="2">
    <source>
        <dbReference type="Proteomes" id="UP001156641"/>
    </source>
</evidence>
<evidence type="ECO:0008006" key="3">
    <source>
        <dbReference type="Google" id="ProtNLM"/>
    </source>
</evidence>
<dbReference type="RefSeq" id="WP_284257268.1">
    <property type="nucleotide sequence ID" value="NZ_BSOS01000026.1"/>
</dbReference>
<proteinExistence type="predicted"/>
<comment type="caution">
    <text evidence="1">The sequence shown here is derived from an EMBL/GenBank/DDBJ whole genome shotgun (WGS) entry which is preliminary data.</text>
</comment>
<accession>A0ABQ6A5J2</accession>
<sequence length="397" mass="42235">MRRNRLLGLTALGIAVGGVFVGAKPAYADLPVIDPASIIQEIKQINVLGTIESALTTLLGKSGPLATLMGDNTYGTVQQLLQEGFTQQANYSKASIGAMENITDASNEAMAQYDLQLRDAQIRDEQTASPTACTGLDNGVSTQAAAIQGDAVGFTLGQIEDVRDESGPTSPSYYGQAQGVASENAEHLNYYCDPNDVAAGLCADSTTATADADQRFSSLFGSGTYANQTAVTTAKDYAINLIEPVAPAALRGDQLNSIAGQDAAVQRRSYNARISLAQNVIDNIIGMQSPSVPLTAQQQTYLTNMGLPQQATGSWLQVLQINAESRVSDINWNAQLQSMPPAAVNREIALELALNNYLEFQIFSIDLKNAAVNATTLAQITQHDFQPEVQMPTPNIN</sequence>
<reference evidence="2" key="1">
    <citation type="journal article" date="2019" name="Int. J. Syst. Evol. Microbiol.">
        <title>The Global Catalogue of Microorganisms (GCM) 10K type strain sequencing project: providing services to taxonomists for standard genome sequencing and annotation.</title>
        <authorList>
            <consortium name="The Broad Institute Genomics Platform"/>
            <consortium name="The Broad Institute Genome Sequencing Center for Infectious Disease"/>
            <person name="Wu L."/>
            <person name="Ma J."/>
        </authorList>
    </citation>
    <scope>NUCLEOTIDE SEQUENCE [LARGE SCALE GENOMIC DNA]</scope>
    <source>
        <strain evidence="2">NBRC 112502</strain>
    </source>
</reference>
<organism evidence="1 2">
    <name type="scientific">Acidocella aquatica</name>
    <dbReference type="NCBI Taxonomy" id="1922313"/>
    <lineage>
        <taxon>Bacteria</taxon>
        <taxon>Pseudomonadati</taxon>
        <taxon>Pseudomonadota</taxon>
        <taxon>Alphaproteobacteria</taxon>
        <taxon>Acetobacterales</taxon>
        <taxon>Acidocellaceae</taxon>
        <taxon>Acidocella</taxon>
    </lineage>
</organism>
<gene>
    <name evidence="1" type="ORF">GCM10010909_12500</name>
</gene>
<evidence type="ECO:0000313" key="1">
    <source>
        <dbReference type="EMBL" id="GLR66570.1"/>
    </source>
</evidence>
<protein>
    <recommendedName>
        <fullName evidence="3">TraW protein</fullName>
    </recommendedName>
</protein>
<dbReference type="Proteomes" id="UP001156641">
    <property type="component" value="Unassembled WGS sequence"/>
</dbReference>
<keyword evidence="2" id="KW-1185">Reference proteome</keyword>
<name>A0ABQ6A5J2_9PROT</name>
<dbReference type="EMBL" id="BSOS01000026">
    <property type="protein sequence ID" value="GLR66570.1"/>
    <property type="molecule type" value="Genomic_DNA"/>
</dbReference>